<evidence type="ECO:0000256" key="3">
    <source>
        <dbReference type="SAM" id="SignalP"/>
    </source>
</evidence>
<dbReference type="Pfam" id="PF10348">
    <property type="entry name" value="DUF2427"/>
    <property type="match status" value="1"/>
</dbReference>
<proteinExistence type="predicted"/>
<dbReference type="CDD" id="cd08760">
    <property type="entry name" value="Cyt_b561_FRRS1_like"/>
    <property type="match status" value="1"/>
</dbReference>
<feature type="transmembrane region" description="Helical" evidence="2">
    <location>
        <begin position="77"/>
        <end position="94"/>
    </location>
</feature>
<evidence type="ECO:0000259" key="5">
    <source>
        <dbReference type="Pfam" id="PF10355"/>
    </source>
</evidence>
<feature type="chain" id="PRO_5002430476" description="Protein YTP1-like C-terminal domain-containing protein" evidence="3">
    <location>
        <begin position="25"/>
        <end position="467"/>
    </location>
</feature>
<dbReference type="OrthoDB" id="4137487at2759"/>
<feature type="transmembrane region" description="Helical" evidence="2">
    <location>
        <begin position="142"/>
        <end position="165"/>
    </location>
</feature>
<feature type="transmembrane region" description="Helical" evidence="2">
    <location>
        <begin position="342"/>
        <end position="361"/>
    </location>
</feature>
<keyword evidence="7" id="KW-1185">Reference proteome</keyword>
<feature type="domain" description="Protein YTP1-like C-terminal" evidence="5">
    <location>
        <begin position="161"/>
        <end position="400"/>
    </location>
</feature>
<evidence type="ECO:0000259" key="4">
    <source>
        <dbReference type="Pfam" id="PF10348"/>
    </source>
</evidence>
<keyword evidence="2" id="KW-1133">Transmembrane helix</keyword>
<feature type="transmembrane region" description="Helical" evidence="2">
    <location>
        <begin position="381"/>
        <end position="402"/>
    </location>
</feature>
<dbReference type="PANTHER" id="PTHR31685">
    <property type="entry name" value="INTEGRAL MEMBRANE PROTEIN (AFU_ORTHOLOGUE AFUA_6G12730)-RELATED"/>
    <property type="match status" value="1"/>
</dbReference>
<sequence>MLRTLLSTSTAAVVLLGFAPLAVAHEHHTEAIPENAYVSNDPIDTILWLHIACMTLAFGIFFPTGMVLGLTRSRWHVPLQSLGAVLAVVGYFLAHHHKGREFKSNIHAKFAPFVMFFLLGQVVIGIYLKLHLEKRSTLHDRLRTSIVFIHGLIGKIFPIISWIQIGFGALAGLGFCREDHLGQCLAHGIMGSSFIAYGAVMSIMLLVGQPLLARTNRSQEFFDSAVIGAWGCVNTFTEHRWGQEWNHGDYQHTSMGIIWWCAGILGVLLSRRGGKPTRNIIPGLVIFLTGWAMSSHVQHLEVSSKLHATFGYTLMAAGLARIIEVAFLLRDESTVLEGEVNSFQYLPPFLLVASGILFMGANEEQMAYLNAVGIEATSYTLVLYSAAFLIFSFIICLINLWSTSGRNAEAAKKANGNGVAGNGHVRDVEAERRAREAEEYELGALLHDDDDEGDEEERHKRTANGVA</sequence>
<dbReference type="PANTHER" id="PTHR31685:SF2">
    <property type="entry name" value="PROTEIN YTP1"/>
    <property type="match status" value="1"/>
</dbReference>
<evidence type="ECO:0000313" key="7">
    <source>
        <dbReference type="Proteomes" id="UP000033140"/>
    </source>
</evidence>
<dbReference type="Proteomes" id="UP000033140">
    <property type="component" value="Unassembled WGS sequence"/>
</dbReference>
<keyword evidence="2" id="KW-0812">Transmembrane</keyword>
<dbReference type="Gene3D" id="1.20.120.1770">
    <property type="match status" value="1"/>
</dbReference>
<evidence type="ECO:0000256" key="2">
    <source>
        <dbReference type="SAM" id="Phobius"/>
    </source>
</evidence>
<feature type="signal peptide" evidence="3">
    <location>
        <begin position="1"/>
        <end position="24"/>
    </location>
</feature>
<dbReference type="Pfam" id="PF10355">
    <property type="entry name" value="Ytp1"/>
    <property type="match status" value="1"/>
</dbReference>
<feature type="domain" description="DUF2427" evidence="4">
    <location>
        <begin position="32"/>
        <end position="131"/>
    </location>
</feature>
<dbReference type="EMBL" id="BACD03000033">
    <property type="protein sequence ID" value="GAO50486.1"/>
    <property type="molecule type" value="Genomic_DNA"/>
</dbReference>
<evidence type="ECO:0000313" key="6">
    <source>
        <dbReference type="EMBL" id="GAO50486.1"/>
    </source>
</evidence>
<organism evidence="6 7">
    <name type="scientific">Saitoella complicata (strain BCRC 22490 / CBS 7301 / JCM 7358 / NBRC 10748 / NRRL Y-17804)</name>
    <dbReference type="NCBI Taxonomy" id="698492"/>
    <lineage>
        <taxon>Eukaryota</taxon>
        <taxon>Fungi</taxon>
        <taxon>Dikarya</taxon>
        <taxon>Ascomycota</taxon>
        <taxon>Taphrinomycotina</taxon>
        <taxon>Taphrinomycotina incertae sedis</taxon>
        <taxon>Saitoella</taxon>
    </lineage>
</organism>
<comment type="caution">
    <text evidence="6">The sequence shown here is derived from an EMBL/GenBank/DDBJ whole genome shotgun (WGS) entry which is preliminary data.</text>
</comment>
<dbReference type="OMA" id="MFMGATE"/>
<dbReference type="STRING" id="698492.A0A0E9NLD8"/>
<evidence type="ECO:0000256" key="1">
    <source>
        <dbReference type="SAM" id="MobiDB-lite"/>
    </source>
</evidence>
<keyword evidence="3" id="KW-0732">Signal</keyword>
<feature type="transmembrane region" description="Helical" evidence="2">
    <location>
        <begin position="106"/>
        <end position="130"/>
    </location>
</feature>
<keyword evidence="2" id="KW-0472">Membrane</keyword>
<feature type="transmembrane region" description="Helical" evidence="2">
    <location>
        <begin position="48"/>
        <end position="70"/>
    </location>
</feature>
<reference evidence="6 7" key="1">
    <citation type="journal article" date="2011" name="J. Gen. Appl. Microbiol.">
        <title>Draft genome sequencing of the enigmatic yeast Saitoella complicata.</title>
        <authorList>
            <person name="Nishida H."/>
            <person name="Hamamoto M."/>
            <person name="Sugiyama J."/>
        </authorList>
    </citation>
    <scope>NUCLEOTIDE SEQUENCE [LARGE SCALE GENOMIC DNA]</scope>
    <source>
        <strain evidence="6 7">NRRL Y-17804</strain>
    </source>
</reference>
<dbReference type="RefSeq" id="XP_019023590.1">
    <property type="nucleotide sequence ID" value="XM_019167727.1"/>
</dbReference>
<feature type="transmembrane region" description="Helical" evidence="2">
    <location>
        <begin position="309"/>
        <end position="330"/>
    </location>
</feature>
<dbReference type="InterPro" id="IPR018827">
    <property type="entry name" value="YTP1_C"/>
</dbReference>
<name>A0A0E9NLD8_SAICN</name>
<reference evidence="6 7" key="2">
    <citation type="journal article" date="2014" name="J. Gen. Appl. Microbiol.">
        <title>The early diverging ascomycetous budding yeast Saitoella complicata has three histone deacetylases belonging to the Clr6, Hos2, and Rpd3 lineages.</title>
        <authorList>
            <person name="Nishida H."/>
            <person name="Matsumoto T."/>
            <person name="Kondo S."/>
            <person name="Hamamoto M."/>
            <person name="Yoshikawa H."/>
        </authorList>
    </citation>
    <scope>NUCLEOTIDE SEQUENCE [LARGE SCALE GENOMIC DNA]</scope>
    <source>
        <strain evidence="6 7">NRRL Y-17804</strain>
    </source>
</reference>
<feature type="region of interest" description="Disordered" evidence="1">
    <location>
        <begin position="443"/>
        <end position="467"/>
    </location>
</feature>
<protein>
    <recommendedName>
        <fullName evidence="8">Protein YTP1-like C-terminal domain-containing protein</fullName>
    </recommendedName>
</protein>
<gene>
    <name evidence="6" type="ORF">G7K_4610-t1</name>
</gene>
<reference evidence="6 7" key="3">
    <citation type="journal article" date="2015" name="Genome Announc.">
        <title>Draft Genome Sequence of the Archiascomycetous Yeast Saitoella complicata.</title>
        <authorList>
            <person name="Yamauchi K."/>
            <person name="Kondo S."/>
            <person name="Hamamoto M."/>
            <person name="Takahashi Y."/>
            <person name="Ogura Y."/>
            <person name="Hayashi T."/>
            <person name="Nishida H."/>
        </authorList>
    </citation>
    <scope>NUCLEOTIDE SEQUENCE [LARGE SCALE GENOMIC DNA]</scope>
    <source>
        <strain evidence="6 7">NRRL Y-17804</strain>
    </source>
</reference>
<dbReference type="InterPro" id="IPR018825">
    <property type="entry name" value="DUF2427"/>
</dbReference>
<feature type="transmembrane region" description="Helical" evidence="2">
    <location>
        <begin position="185"/>
        <end position="208"/>
    </location>
</feature>
<evidence type="ECO:0008006" key="8">
    <source>
        <dbReference type="Google" id="ProtNLM"/>
    </source>
</evidence>
<dbReference type="AlphaFoldDB" id="A0A0E9NLD8"/>
<feature type="transmembrane region" description="Helical" evidence="2">
    <location>
        <begin position="280"/>
        <end position="297"/>
    </location>
</feature>
<accession>A0A0E9NLD8</accession>